<dbReference type="InterPro" id="IPR049983">
    <property type="entry name" value="T4SS_Ceg17"/>
</dbReference>
<comment type="caution">
    <text evidence="1">The sequence shown here is derived from an EMBL/GenBank/DDBJ whole genome shotgun (WGS) entry which is preliminary data.</text>
</comment>
<organism evidence="1 2">
    <name type="scientific">Legionella pneumophila</name>
    <dbReference type="NCBI Taxonomy" id="446"/>
    <lineage>
        <taxon>Bacteria</taxon>
        <taxon>Pseudomonadati</taxon>
        <taxon>Pseudomonadota</taxon>
        <taxon>Gammaproteobacteria</taxon>
        <taxon>Legionellales</taxon>
        <taxon>Legionellaceae</taxon>
        <taxon>Legionella</taxon>
    </lineage>
</organism>
<gene>
    <name evidence="1" type="primary">ceg17</name>
    <name evidence="1" type="ORF">JBJ86_08340</name>
</gene>
<accession>A0AAN5PJL9</accession>
<evidence type="ECO:0000313" key="2">
    <source>
        <dbReference type="Proteomes" id="UP000866496"/>
    </source>
</evidence>
<dbReference type="EMBL" id="DACWHX010000009">
    <property type="protein sequence ID" value="HAU1880246.1"/>
    <property type="molecule type" value="Genomic_DNA"/>
</dbReference>
<reference evidence="1" key="2">
    <citation type="submission" date="2019-10" db="EMBL/GenBank/DDBJ databases">
        <authorList>
            <consortium name="NCBI Pathogen Detection Project"/>
        </authorList>
    </citation>
    <scope>NUCLEOTIDE SEQUENCE</scope>
    <source>
        <strain evidence="1">AZ00058701</strain>
    </source>
</reference>
<name>A0AAN5PJL9_LEGPN</name>
<evidence type="ECO:0000313" key="1">
    <source>
        <dbReference type="EMBL" id="HAU1880246.1"/>
    </source>
</evidence>
<dbReference type="Proteomes" id="UP000866496">
    <property type="component" value="Unassembled WGS sequence"/>
</dbReference>
<proteinExistence type="predicted"/>
<dbReference type="AlphaFoldDB" id="A0AAN5PJL9"/>
<protein>
    <submittedName>
        <fullName evidence="1">Dot/Icm T4SS effector Ceg17</fullName>
    </submittedName>
</protein>
<dbReference type="GeneID" id="57034520"/>
<sequence>MIIYSSSIKNAFGAGTIMQTQKTIYEQIQKDKGSYKGVTLSYSGAQYLPSSFQNNKYSADNPELSPLQAFTERFKNIGALVIRFHLGQGQRAGLLQQVSKFNYSENPVERPAQGGDEETLFFKEESTNSGRINGDVLEFASHLTLGRSKVLNERAQPLVHVNQKSTYGEQGIWDIIHAPVWNVGRAMKYELNKQGFIYINCPAQLNPKEKEILDRQLRTSGKPPALVCEEMGVEAIESDISKLDIYLDDKQEFTKEPNGLAIANNKEDKKYAPMGWIIHKKTGEVLPQEVTEDIIRVSAIAEGGFYEKRPTQQKILQSGNLMNSSGLGLFTQNQAFNAMYVIFDYLQRYNFDPRPLLDNSLQIAYNRLQSTLEKDPSLIDDFLVGALQDEMVQHLRVSQPKSIRSVLPIRFTNSFPVTINNLKTIAYAFGIKDKSEQPIFRGFDDNAGLFKSENMIDSQISGTLVTPSFNTAAHVAAIVSTAELIAEQMILEQLIPDAFAKKNPEDSALFILLVDILGKEEADKLFTELMDETAKLPTIDNKLIVGAQFAYCKKLVQKLQNGLGLDSMNILLCKLSKPGLSTQEVLENLDSRELEQLTKVLERLFKIGDILQELPLTTAAPEYSRGINAGLAPLIAHVNPHLAVKLNIQTQSIIKADIPAIDKEKVRDRMSTRVYNRCPFLAKQSKEQKPQQVSETNDVLVSKNTGPSFFQTIRENQGKITAVLLGAAYIGLSSLLG</sequence>
<dbReference type="NCBIfam" id="NF043053">
    <property type="entry name" value="T4SS_Ceg17"/>
    <property type="match status" value="1"/>
</dbReference>
<dbReference type="RefSeq" id="WP_010946267.1">
    <property type="nucleotide sequence ID" value="NZ_CCZO01000032.1"/>
</dbReference>
<reference evidence="1" key="1">
    <citation type="journal article" date="2018" name="Genome Biol.">
        <title>SKESA: strategic k-mer extension for scrupulous assemblies.</title>
        <authorList>
            <person name="Souvorov A."/>
            <person name="Agarwala R."/>
            <person name="Lipman D.J."/>
        </authorList>
    </citation>
    <scope>NUCLEOTIDE SEQUENCE</scope>
    <source>
        <strain evidence="1">AZ00058701</strain>
    </source>
</reference>